<comment type="caution">
    <text evidence="1">The sequence shown here is derived from an EMBL/GenBank/DDBJ whole genome shotgun (WGS) entry which is preliminary data.</text>
</comment>
<dbReference type="HOGENOM" id="CLU_3080220_0_0_0"/>
<sequence length="52" mass="6132">MFGEPLWSSKNIYGCQVVDTINKEILSKLIQEKIIYMLIYYLLENYKKGENG</sequence>
<organism evidence="1 2">
    <name type="scientific">Fusobacterium animalis 11_3_2</name>
    <dbReference type="NCBI Taxonomy" id="457403"/>
    <lineage>
        <taxon>Bacteria</taxon>
        <taxon>Fusobacteriati</taxon>
        <taxon>Fusobacteriota</taxon>
        <taxon>Fusobacteriia</taxon>
        <taxon>Fusobacteriales</taxon>
        <taxon>Fusobacteriaceae</taxon>
        <taxon>Fusobacterium</taxon>
    </lineage>
</organism>
<evidence type="ECO:0000313" key="1">
    <source>
        <dbReference type="EMBL" id="EGN65073.1"/>
    </source>
</evidence>
<name>F7L3G1_9FUSO</name>
<reference evidence="1" key="1">
    <citation type="submission" date="2011-05" db="EMBL/GenBank/DDBJ databases">
        <title>The Genome Sequence of Fusobacterium sp. 11_3_2.</title>
        <authorList>
            <consortium name="The Broad Institute Genome Sequencing Platform"/>
            <person name="Earl A."/>
            <person name="Ward D."/>
            <person name="Feldgarden M."/>
            <person name="Gevers D."/>
            <person name="Sibley C.D."/>
            <person name="White A.P."/>
            <person name="Crowley S."/>
            <person name="Surette M."/>
            <person name="Strauss J.C."/>
            <person name="Ambrose C.E."/>
            <person name="Allen-Vercoe E."/>
            <person name="Young S.K."/>
            <person name="Zeng Q."/>
            <person name="Gargeya S."/>
            <person name="Fitzgerald M."/>
            <person name="Haas B."/>
            <person name="Abouelleil A."/>
            <person name="Alvarado L."/>
            <person name="Arachchi H.M."/>
            <person name="Berlin A."/>
            <person name="Brown A."/>
            <person name="Chapman S.B."/>
            <person name="Chen Z."/>
            <person name="Dunbar C."/>
            <person name="Freedman E."/>
            <person name="Gearin G."/>
            <person name="Gellesch M."/>
            <person name="Goldberg J."/>
            <person name="Griggs A."/>
            <person name="Gujja S."/>
            <person name="Heiman D."/>
            <person name="Howarth C."/>
            <person name="Larson L."/>
            <person name="Lui A."/>
            <person name="MacDonald P.J.P."/>
            <person name="Mehta T."/>
            <person name="Montmayeur A."/>
            <person name="Murphy C."/>
            <person name="Neiman D."/>
            <person name="Pearson M."/>
            <person name="Priest M."/>
            <person name="Roberts A."/>
            <person name="Saif S."/>
            <person name="Shea T."/>
            <person name="Shenoy N."/>
            <person name="Sisk P."/>
            <person name="Stolte C."/>
            <person name="Sykes S."/>
            <person name="Wortman J."/>
            <person name="Nusbaum C."/>
            <person name="Birren B."/>
        </authorList>
    </citation>
    <scope>NUCLEOTIDE SEQUENCE [LARGE SCALE GENOMIC DNA]</scope>
    <source>
        <strain evidence="1">11_3_2</strain>
    </source>
</reference>
<dbReference type="AlphaFoldDB" id="F7L3G1"/>
<evidence type="ECO:0000313" key="2">
    <source>
        <dbReference type="Proteomes" id="UP000004160"/>
    </source>
</evidence>
<dbReference type="EMBL" id="ACUO01000042">
    <property type="protein sequence ID" value="EGN65073.1"/>
    <property type="molecule type" value="Genomic_DNA"/>
</dbReference>
<protein>
    <submittedName>
        <fullName evidence="1">Uncharacterized protein</fullName>
    </submittedName>
</protein>
<dbReference type="Proteomes" id="UP000004160">
    <property type="component" value="Unassembled WGS sequence"/>
</dbReference>
<gene>
    <name evidence="1" type="ORF">HMPREF0401_02384</name>
</gene>
<accession>F7L3G1</accession>
<proteinExistence type="predicted"/>
<keyword evidence="2" id="KW-1185">Reference proteome</keyword>